<organism evidence="2 3">
    <name type="scientific">Fusarium poae</name>
    <dbReference type="NCBI Taxonomy" id="36050"/>
    <lineage>
        <taxon>Eukaryota</taxon>
        <taxon>Fungi</taxon>
        <taxon>Dikarya</taxon>
        <taxon>Ascomycota</taxon>
        <taxon>Pezizomycotina</taxon>
        <taxon>Sordariomycetes</taxon>
        <taxon>Hypocreomycetidae</taxon>
        <taxon>Hypocreales</taxon>
        <taxon>Nectriaceae</taxon>
        <taxon>Fusarium</taxon>
    </lineage>
</organism>
<feature type="transmembrane region" description="Helical" evidence="1">
    <location>
        <begin position="20"/>
        <end position="41"/>
    </location>
</feature>
<dbReference type="EMBL" id="LYXU01000002">
    <property type="protein sequence ID" value="OBS25864.1"/>
    <property type="molecule type" value="Genomic_DNA"/>
</dbReference>
<feature type="transmembrane region" description="Helical" evidence="1">
    <location>
        <begin position="61"/>
        <end position="79"/>
    </location>
</feature>
<dbReference type="GO" id="GO:0005794">
    <property type="term" value="C:Golgi apparatus"/>
    <property type="evidence" value="ECO:0007669"/>
    <property type="project" value="TreeGrafter"/>
</dbReference>
<dbReference type="InterPro" id="IPR040410">
    <property type="entry name" value="UPF0658_Golgi"/>
</dbReference>
<gene>
    <name evidence="2" type="ORF">FPOA_06398</name>
</gene>
<feature type="transmembrane region" description="Helical" evidence="1">
    <location>
        <begin position="91"/>
        <end position="108"/>
    </location>
</feature>
<feature type="transmembrane region" description="Helical" evidence="1">
    <location>
        <begin position="224"/>
        <end position="244"/>
    </location>
</feature>
<evidence type="ECO:0008006" key="4">
    <source>
        <dbReference type="Google" id="ProtNLM"/>
    </source>
</evidence>
<comment type="caution">
    <text evidence="2">The sequence shown here is derived from an EMBL/GenBank/DDBJ whole genome shotgun (WGS) entry which is preliminary data.</text>
</comment>
<keyword evidence="1" id="KW-0472">Membrane</keyword>
<protein>
    <recommendedName>
        <fullName evidence="4">TRP C-terminal domain-containing protein</fullName>
    </recommendedName>
</protein>
<dbReference type="Proteomes" id="UP000091967">
    <property type="component" value="Unassembled WGS sequence"/>
</dbReference>
<feature type="transmembrane region" description="Helical" evidence="1">
    <location>
        <begin position="141"/>
        <end position="166"/>
    </location>
</feature>
<dbReference type="AlphaFoldDB" id="A0A1B8AZG5"/>
<dbReference type="OMA" id="ISAWYLK"/>
<keyword evidence="1" id="KW-0812">Transmembrane</keyword>
<dbReference type="PANTHER" id="PTHR34391">
    <property type="entry name" value="UPF0658 GOLGI APPARATUS MEMBRANE PROTEIN C1952.10C-RELATED"/>
    <property type="match status" value="1"/>
</dbReference>
<evidence type="ECO:0000256" key="1">
    <source>
        <dbReference type="SAM" id="Phobius"/>
    </source>
</evidence>
<proteinExistence type="predicted"/>
<dbReference type="PANTHER" id="PTHR34391:SF1">
    <property type="entry name" value="UPF0658 GOLGI APPARATUS MEMBRANE PROTEIN C1952.10C-RELATED"/>
    <property type="match status" value="1"/>
</dbReference>
<feature type="transmembrane region" description="Helical" evidence="1">
    <location>
        <begin position="192"/>
        <end position="212"/>
    </location>
</feature>
<reference evidence="2 3" key="1">
    <citation type="submission" date="2016-06" db="EMBL/GenBank/DDBJ databases">
        <title>Living apart together: crosstalk between the core and supernumerary genomes in a fungal plant pathogen.</title>
        <authorList>
            <person name="Vanheule A."/>
            <person name="Audenaert K."/>
            <person name="Warris S."/>
            <person name="Van De Geest H."/>
            <person name="Schijlen E."/>
            <person name="Hofte M."/>
            <person name="De Saeger S."/>
            <person name="Haesaert G."/>
            <person name="Waalwijk C."/>
            <person name="Van Der Lee T."/>
        </authorList>
    </citation>
    <scope>NUCLEOTIDE SEQUENCE [LARGE SCALE GENOMIC DNA]</scope>
    <source>
        <strain evidence="2 3">2516</strain>
    </source>
</reference>
<keyword evidence="3" id="KW-1185">Reference proteome</keyword>
<name>A0A1B8AZG5_FUSPO</name>
<accession>A0A1B8AZG5</accession>
<evidence type="ECO:0000313" key="2">
    <source>
        <dbReference type="EMBL" id="OBS25864.1"/>
    </source>
</evidence>
<feature type="transmembrane region" description="Helical" evidence="1">
    <location>
        <begin position="251"/>
        <end position="271"/>
    </location>
</feature>
<sequence length="358" mass="40310">MAADTVSNITNKVQHAPSVVSFLAIGLLQGVTVSILQGIVVINWNEYLKPTVLQVPRGYTIPANLAIFIFGFLFQLIFMIDAIRLKSTAQAMLACLLNAGFLPLAVYQRKQIRESIESLSGSTDMNGESLVHLDKPIWEDIGGILFAMPFVVGVCTLFLIITVWYLKQHFDWQAYRNVGADARLRRIRTIHLIFVMFAKVVIYFIICYEVIYGVTQLRGMGTEFIIRMVLLGVAVIITMLSIIFSKTENRIGMVASIVIFLASISYFIFNIVRMQTHWVNYGATGDIMTCYALMAAVFLLATAIFGMLCLKNFYGGLKEYLEKHEETGQRAPPVKNFELDARNSFSYQSMRGIRDLDS</sequence>
<evidence type="ECO:0000313" key="3">
    <source>
        <dbReference type="Proteomes" id="UP000091967"/>
    </source>
</evidence>
<feature type="transmembrane region" description="Helical" evidence="1">
    <location>
        <begin position="291"/>
        <end position="310"/>
    </location>
</feature>
<keyword evidence="1" id="KW-1133">Transmembrane helix</keyword>